<dbReference type="PROSITE" id="PS51707">
    <property type="entry name" value="CYTH"/>
    <property type="match status" value="1"/>
</dbReference>
<feature type="domain" description="CHAD" evidence="2">
    <location>
        <begin position="225"/>
        <end position="516"/>
    </location>
</feature>
<organism evidence="3 4">
    <name type="scientific">Roseibium limicola</name>
    <dbReference type="NCBI Taxonomy" id="2816037"/>
    <lineage>
        <taxon>Bacteria</taxon>
        <taxon>Pseudomonadati</taxon>
        <taxon>Pseudomonadota</taxon>
        <taxon>Alphaproteobacteria</taxon>
        <taxon>Hyphomicrobiales</taxon>
        <taxon>Stappiaceae</taxon>
        <taxon>Roseibium</taxon>
    </lineage>
</organism>
<reference evidence="3" key="1">
    <citation type="submission" date="2021-03" db="EMBL/GenBank/DDBJ databases">
        <title>Roseibium sp. CAU 1637 isolated from Incheon.</title>
        <authorList>
            <person name="Kim W."/>
        </authorList>
    </citation>
    <scope>NUCLEOTIDE SEQUENCE</scope>
    <source>
        <strain evidence="3">CAU 1637</strain>
    </source>
</reference>
<dbReference type="EMBL" id="JAFLNF010000007">
    <property type="protein sequence ID" value="MBO0346771.1"/>
    <property type="molecule type" value="Genomic_DNA"/>
</dbReference>
<dbReference type="SMART" id="SM01118">
    <property type="entry name" value="CYTH"/>
    <property type="match status" value="1"/>
</dbReference>
<dbReference type="InterPro" id="IPR023577">
    <property type="entry name" value="CYTH_domain"/>
</dbReference>
<gene>
    <name evidence="3" type="ORF">J0X15_16210</name>
</gene>
<sequence>MTLEREIELKLEVSPEALERMKCAVPTEGFSQSEPQIKWLKSLYFDTPDQALRQRRISLRVREIAPDQFVQTLKLGTGVTGGLSRAIEIERPVTGRGLDLACIDDPKALAVLVDALAGKPLLPAFETVIERTTRTITAHDETCIEVAFDSGEIVAGQDRTPLAELELELQSGSPEALFSAAEWIAGSIPFRFSPYNKSERGFRFVTGAPAESAVRRADTIKLKPSRSTETAFVAILSSCLTQVSDNRLAVLQENGTEAPHQLRVGLRRLRSAFRLFRPLLVDDPWAAGLADEARELAASVETVRNLDVLQLDIVAPVEKALPGSLNCAALLTTLAAQRDEAHQLLVDRLHQSHWNRFLLALTAYLSLRGWRETASSSIQERWNQPLETFANEALAKQWKKVIAYGDRLDDLDIPERHEMRKALKKLRYGLEFFGSLYPQPKLKPYLRQLRKLQNVFGYLNDVAMAERLLDHVPDLEPESAFAAGYCLAHHKARSDRKWQRAQELWQNLEATKPVWK</sequence>
<evidence type="ECO:0000313" key="3">
    <source>
        <dbReference type="EMBL" id="MBO0346771.1"/>
    </source>
</evidence>
<dbReference type="PANTHER" id="PTHR39569">
    <property type="entry name" value="INORGANIC TRIPHOSPHATASE"/>
    <property type="match status" value="1"/>
</dbReference>
<dbReference type="Pfam" id="PF01928">
    <property type="entry name" value="CYTH"/>
    <property type="match status" value="1"/>
</dbReference>
<feature type="domain" description="CYTH" evidence="1">
    <location>
        <begin position="4"/>
        <end position="208"/>
    </location>
</feature>
<dbReference type="PROSITE" id="PS51708">
    <property type="entry name" value="CHAD"/>
    <property type="match status" value="1"/>
</dbReference>
<keyword evidence="4" id="KW-1185">Reference proteome</keyword>
<evidence type="ECO:0000313" key="4">
    <source>
        <dbReference type="Proteomes" id="UP000664779"/>
    </source>
</evidence>
<comment type="caution">
    <text evidence="3">The sequence shown here is derived from an EMBL/GenBank/DDBJ whole genome shotgun (WGS) entry which is preliminary data.</text>
</comment>
<dbReference type="GO" id="GO:0050355">
    <property type="term" value="F:inorganic triphosphate phosphatase activity"/>
    <property type="evidence" value="ECO:0007669"/>
    <property type="project" value="InterPro"/>
</dbReference>
<dbReference type="AlphaFoldDB" id="A0A939ERT9"/>
<evidence type="ECO:0000259" key="2">
    <source>
        <dbReference type="PROSITE" id="PS51708"/>
    </source>
</evidence>
<dbReference type="SMART" id="SM00880">
    <property type="entry name" value="CHAD"/>
    <property type="match status" value="1"/>
</dbReference>
<dbReference type="InterPro" id="IPR039013">
    <property type="entry name" value="YgiF"/>
</dbReference>
<dbReference type="SUPFAM" id="SSF55154">
    <property type="entry name" value="CYTH-like phosphatases"/>
    <property type="match status" value="1"/>
</dbReference>
<dbReference type="Gene3D" id="2.40.320.10">
    <property type="entry name" value="Hypothetical Protein Pfu-838710-001"/>
    <property type="match status" value="1"/>
</dbReference>
<dbReference type="InterPro" id="IPR033469">
    <property type="entry name" value="CYTH-like_dom_sf"/>
</dbReference>
<dbReference type="Gene3D" id="1.40.20.10">
    <property type="entry name" value="CHAD domain"/>
    <property type="match status" value="1"/>
</dbReference>
<dbReference type="GO" id="GO:0046872">
    <property type="term" value="F:metal ion binding"/>
    <property type="evidence" value="ECO:0007669"/>
    <property type="project" value="TreeGrafter"/>
</dbReference>
<accession>A0A939ERT9</accession>
<dbReference type="InterPro" id="IPR038186">
    <property type="entry name" value="CHAD_dom_sf"/>
</dbReference>
<name>A0A939ERT9_9HYPH</name>
<dbReference type="RefSeq" id="WP_206942900.1">
    <property type="nucleotide sequence ID" value="NZ_JAFLNF010000007.1"/>
</dbReference>
<dbReference type="InterPro" id="IPR007899">
    <property type="entry name" value="CHAD_dom"/>
</dbReference>
<dbReference type="Proteomes" id="UP000664779">
    <property type="component" value="Unassembled WGS sequence"/>
</dbReference>
<evidence type="ECO:0000259" key="1">
    <source>
        <dbReference type="PROSITE" id="PS51707"/>
    </source>
</evidence>
<protein>
    <submittedName>
        <fullName evidence="3">CHAD domain-containing protein</fullName>
    </submittedName>
</protein>
<proteinExistence type="predicted"/>
<dbReference type="Pfam" id="PF05235">
    <property type="entry name" value="CHAD"/>
    <property type="match status" value="1"/>
</dbReference>
<dbReference type="PANTHER" id="PTHR39569:SF1">
    <property type="entry name" value="INORGANIC TRIPHOSPHATASE"/>
    <property type="match status" value="1"/>
</dbReference>
<dbReference type="CDD" id="cd07756">
    <property type="entry name" value="CYTH-like_Pase_CHAD"/>
    <property type="match status" value="1"/>
</dbReference>